<evidence type="ECO:0000256" key="1">
    <source>
        <dbReference type="SAM" id="Phobius"/>
    </source>
</evidence>
<feature type="transmembrane region" description="Helical" evidence="1">
    <location>
        <begin position="33"/>
        <end position="54"/>
    </location>
</feature>
<dbReference type="OrthoDB" id="5125396at2"/>
<feature type="transmembrane region" description="Helical" evidence="1">
    <location>
        <begin position="116"/>
        <end position="134"/>
    </location>
</feature>
<dbReference type="AlphaFoldDB" id="A0A1H4MIM5"/>
<dbReference type="Proteomes" id="UP000199183">
    <property type="component" value="Unassembled WGS sequence"/>
</dbReference>
<proteinExistence type="predicted"/>
<accession>A0A1H4MIM5</accession>
<organism evidence="2 3">
    <name type="scientific">Paramicrobacterium humi</name>
    <dbReference type="NCBI Taxonomy" id="640635"/>
    <lineage>
        <taxon>Bacteria</taxon>
        <taxon>Bacillati</taxon>
        <taxon>Actinomycetota</taxon>
        <taxon>Actinomycetes</taxon>
        <taxon>Micrococcales</taxon>
        <taxon>Microbacteriaceae</taxon>
        <taxon>Paramicrobacterium</taxon>
    </lineage>
</organism>
<keyword evidence="1" id="KW-0472">Membrane</keyword>
<keyword evidence="3" id="KW-1185">Reference proteome</keyword>
<protein>
    <submittedName>
        <fullName evidence="2">Uncharacterized protein</fullName>
    </submittedName>
</protein>
<sequence length="197" mass="19696">MSSRGTRALRGTIAAAVSTFTAAASHGVADGQIAGLFAVIVAFTASVFVCIALAGRSLSRGRIALSVVLSQLAYHALFAFAPGGAVTATGATGPHAAHAGGSITLTASAVAHSHGAGMWLAHVLAAIVTVAALTRGEHAIRSVREALRLALSVLLVLPNPVAIPRTRSLVTDAAAPRPARIALSSRPLRGPPVLAVG</sequence>
<keyword evidence="1" id="KW-1133">Transmembrane helix</keyword>
<feature type="transmembrane region" description="Helical" evidence="1">
    <location>
        <begin position="63"/>
        <end position="81"/>
    </location>
</feature>
<reference evidence="2 3" key="1">
    <citation type="submission" date="2016-10" db="EMBL/GenBank/DDBJ databases">
        <authorList>
            <person name="de Groot N.N."/>
        </authorList>
    </citation>
    <scope>NUCLEOTIDE SEQUENCE [LARGE SCALE GENOMIC DNA]</scope>
    <source>
        <strain evidence="2 3">DSM 21799</strain>
    </source>
</reference>
<dbReference type="STRING" id="640635.SAMN04489806_1888"/>
<gene>
    <name evidence="2" type="ORF">SAMN04489806_1888</name>
</gene>
<evidence type="ECO:0000313" key="3">
    <source>
        <dbReference type="Proteomes" id="UP000199183"/>
    </source>
</evidence>
<dbReference type="EMBL" id="FNRY01000001">
    <property type="protein sequence ID" value="SEB82970.1"/>
    <property type="molecule type" value="Genomic_DNA"/>
</dbReference>
<keyword evidence="1" id="KW-0812">Transmembrane</keyword>
<evidence type="ECO:0000313" key="2">
    <source>
        <dbReference type="EMBL" id="SEB82970.1"/>
    </source>
</evidence>
<dbReference type="RefSeq" id="WP_091183080.1">
    <property type="nucleotide sequence ID" value="NZ_FNRY01000001.1"/>
</dbReference>
<name>A0A1H4MIM5_9MICO</name>